<dbReference type="PANTHER" id="PTHR30620:SF16">
    <property type="entry name" value="LYSOSOMAL BETA GLUCOSIDASE"/>
    <property type="match status" value="1"/>
</dbReference>
<dbReference type="PRINTS" id="PR00133">
    <property type="entry name" value="GLHYDRLASE3"/>
</dbReference>
<evidence type="ECO:0000256" key="5">
    <source>
        <dbReference type="ARBA" id="ARBA00022801"/>
    </source>
</evidence>
<organism evidence="8 9">
    <name type="scientific">Aquimarina litoralis</name>
    <dbReference type="NCBI Taxonomy" id="584605"/>
    <lineage>
        <taxon>Bacteria</taxon>
        <taxon>Pseudomonadati</taxon>
        <taxon>Bacteroidota</taxon>
        <taxon>Flavobacteriia</taxon>
        <taxon>Flavobacteriales</taxon>
        <taxon>Flavobacteriaceae</taxon>
        <taxon>Aquimarina</taxon>
    </lineage>
</organism>
<evidence type="ECO:0000313" key="8">
    <source>
        <dbReference type="EMBL" id="GAA0711530.1"/>
    </source>
</evidence>
<dbReference type="SUPFAM" id="SSF51445">
    <property type="entry name" value="(Trans)glycosidases"/>
    <property type="match status" value="1"/>
</dbReference>
<dbReference type="Pfam" id="PF01915">
    <property type="entry name" value="Glyco_hydro_3_C"/>
    <property type="match status" value="1"/>
</dbReference>
<dbReference type="InterPro" id="IPR026891">
    <property type="entry name" value="Fn3-like"/>
</dbReference>
<dbReference type="Proteomes" id="UP001501758">
    <property type="component" value="Unassembled WGS sequence"/>
</dbReference>
<keyword evidence="6" id="KW-0326">Glycosidase</keyword>
<evidence type="ECO:0000256" key="6">
    <source>
        <dbReference type="ARBA" id="ARBA00023295"/>
    </source>
</evidence>
<dbReference type="SUPFAM" id="SSF52279">
    <property type="entry name" value="Beta-D-glucan exohydrolase, C-terminal domain"/>
    <property type="match status" value="1"/>
</dbReference>
<accession>A0ABN1IF48</accession>
<gene>
    <name evidence="8" type="ORF">GCM10009430_01090</name>
</gene>
<keyword evidence="9" id="KW-1185">Reference proteome</keyword>
<dbReference type="Pfam" id="PF14310">
    <property type="entry name" value="Fn3-like"/>
    <property type="match status" value="1"/>
</dbReference>
<dbReference type="InterPro" id="IPR013783">
    <property type="entry name" value="Ig-like_fold"/>
</dbReference>
<reference evidence="9" key="1">
    <citation type="journal article" date="2019" name="Int. J. Syst. Evol. Microbiol.">
        <title>The Global Catalogue of Microorganisms (GCM) 10K type strain sequencing project: providing services to taxonomists for standard genome sequencing and annotation.</title>
        <authorList>
            <consortium name="The Broad Institute Genomics Platform"/>
            <consortium name="The Broad Institute Genome Sequencing Center for Infectious Disease"/>
            <person name="Wu L."/>
            <person name="Ma J."/>
        </authorList>
    </citation>
    <scope>NUCLEOTIDE SEQUENCE [LARGE SCALE GENOMIC DNA]</scope>
    <source>
        <strain evidence="9">JCM 15974</strain>
    </source>
</reference>
<dbReference type="EC" id="3.2.1.21" evidence="3"/>
<dbReference type="Gene3D" id="3.40.50.1700">
    <property type="entry name" value="Glycoside hydrolase family 3 C-terminal domain"/>
    <property type="match status" value="1"/>
</dbReference>
<dbReference type="Gene3D" id="2.60.40.10">
    <property type="entry name" value="Immunoglobulins"/>
    <property type="match status" value="1"/>
</dbReference>
<evidence type="ECO:0000256" key="3">
    <source>
        <dbReference type="ARBA" id="ARBA00012744"/>
    </source>
</evidence>
<dbReference type="SMART" id="SM01217">
    <property type="entry name" value="Fn3_like"/>
    <property type="match status" value="1"/>
</dbReference>
<dbReference type="PANTHER" id="PTHR30620">
    <property type="entry name" value="PERIPLASMIC BETA-GLUCOSIDASE-RELATED"/>
    <property type="match status" value="1"/>
</dbReference>
<evidence type="ECO:0000256" key="2">
    <source>
        <dbReference type="ARBA" id="ARBA00005336"/>
    </source>
</evidence>
<dbReference type="InterPro" id="IPR036881">
    <property type="entry name" value="Glyco_hydro_3_C_sf"/>
</dbReference>
<evidence type="ECO:0000256" key="1">
    <source>
        <dbReference type="ARBA" id="ARBA00000448"/>
    </source>
</evidence>
<keyword evidence="5 8" id="KW-0378">Hydrolase</keyword>
<feature type="domain" description="Fibronectin type III-like" evidence="7">
    <location>
        <begin position="699"/>
        <end position="768"/>
    </location>
</feature>
<comment type="caution">
    <text evidence="8">The sequence shown here is derived from an EMBL/GenBank/DDBJ whole genome shotgun (WGS) entry which is preliminary data.</text>
</comment>
<evidence type="ECO:0000256" key="4">
    <source>
        <dbReference type="ARBA" id="ARBA00022729"/>
    </source>
</evidence>
<keyword evidence="4" id="KW-0732">Signal</keyword>
<name>A0ABN1IF48_9FLAO</name>
<protein>
    <recommendedName>
        <fullName evidence="3">beta-glucosidase</fullName>
        <ecNumber evidence="3">3.2.1.21</ecNumber>
    </recommendedName>
</protein>
<dbReference type="PROSITE" id="PS51257">
    <property type="entry name" value="PROKAR_LIPOPROTEIN"/>
    <property type="match status" value="1"/>
</dbReference>
<dbReference type="Pfam" id="PF00933">
    <property type="entry name" value="Glyco_hydro_3"/>
    <property type="match status" value="1"/>
</dbReference>
<dbReference type="InterPro" id="IPR036962">
    <property type="entry name" value="Glyco_hydro_3_N_sf"/>
</dbReference>
<dbReference type="InterPro" id="IPR051915">
    <property type="entry name" value="Cellulose_Degrad_GH3"/>
</dbReference>
<comment type="catalytic activity">
    <reaction evidence="1">
        <text>Hydrolysis of terminal, non-reducing beta-D-glucosyl residues with release of beta-D-glucose.</text>
        <dbReference type="EC" id="3.2.1.21"/>
    </reaction>
</comment>
<dbReference type="InterPro" id="IPR001764">
    <property type="entry name" value="Glyco_hydro_3_N"/>
</dbReference>
<dbReference type="Gene3D" id="3.20.20.300">
    <property type="entry name" value="Glycoside hydrolase, family 3, N-terminal domain"/>
    <property type="match status" value="1"/>
</dbReference>
<proteinExistence type="inferred from homology"/>
<evidence type="ECO:0000259" key="7">
    <source>
        <dbReference type="SMART" id="SM01217"/>
    </source>
</evidence>
<evidence type="ECO:0000313" key="9">
    <source>
        <dbReference type="Proteomes" id="UP001501758"/>
    </source>
</evidence>
<sequence>MMHKLYIIVFSLFVLSCNSKSTEENDKTIKEKPSMNTEIDKKVASLLSEMTLEEKVGQMTQITLDVVTKGDNQYSSALPYELDSALVRKAIHTYKVGSILNTPGIPLSRQDWYKTIKIFQDEAAKTPRQIPIIYGIDAIHGVNYTTEATLFPQQIALAATFNRDLVKEVAKISAYETRASSIPWNFSPVLGLGRNPLWPRLWETFGEDVYLGKTMGVAMVEGYQGTLGDPYTVASCMKHYLGYSVPLSGKDRTPAWIPERELRQYFLPAFKAAVDAGSVTLMINSGEINGVPVHASKFLLTDVLRGELGFEGIAVTDWADINYLHTRHKVAETIKDAIKMSINAGVDMSMVPHDFEFAELLVELVKEGSVAEERINSAVSRILKVKMQLGLFESPVTDPKDYPDFGSEKFASVSKKAALESFTLLKNKEDVLPLEKGTKILVTGPTANTMRSLNGGWSYNWQGSEADNYAKDKNTIAEAIVGLGNATFVQGVSFKEDNGIDSTVLKEVSFEDQKNIDAAVKAAQQTDVILLCLGENSYTETPGNINSILLPKDQVELTKALAKTGKKIVLVLLEGRPIIFNEIEPLVDAVFMGYLPGNHGADALGDLLYGLESPSGRLPINYPKHPHAFVNYNHKHSDNISIPNYYDSDYDQQYEFGDGLSYTTFEYSNLSVSAEEMNEDGSIDVSITVTNTGSRDGKEAVLLFISDLYASITPEVRALKGYEKIALSKGESKEVSFTITKDELSFVNQELETIAEPGDFEISIGDLKKKIKLK</sequence>
<dbReference type="InterPro" id="IPR002772">
    <property type="entry name" value="Glyco_hydro_3_C"/>
</dbReference>
<comment type="similarity">
    <text evidence="2">Belongs to the glycosyl hydrolase 3 family.</text>
</comment>
<dbReference type="InterPro" id="IPR017853">
    <property type="entry name" value="GH"/>
</dbReference>
<dbReference type="GO" id="GO:0016787">
    <property type="term" value="F:hydrolase activity"/>
    <property type="evidence" value="ECO:0007669"/>
    <property type="project" value="UniProtKB-KW"/>
</dbReference>
<dbReference type="EMBL" id="BAAAGE010000001">
    <property type="protein sequence ID" value="GAA0711530.1"/>
    <property type="molecule type" value="Genomic_DNA"/>
</dbReference>